<evidence type="ECO:0008006" key="10">
    <source>
        <dbReference type="Google" id="ProtNLM"/>
    </source>
</evidence>
<reference evidence="9" key="1">
    <citation type="submission" date="2017-09" db="EMBL/GenBank/DDBJ databases">
        <title>Depth-based differentiation of microbial function through sediment-hosted aquifers and enrichment of novel symbionts in the deep terrestrial subsurface.</title>
        <authorList>
            <person name="Probst A.J."/>
            <person name="Ladd B."/>
            <person name="Jarett J.K."/>
            <person name="Geller-Mcgrath D.E."/>
            <person name="Sieber C.M.K."/>
            <person name="Emerson J.B."/>
            <person name="Anantharaman K."/>
            <person name="Thomas B.C."/>
            <person name="Malmstrom R."/>
            <person name="Stieglmeier M."/>
            <person name="Klingl A."/>
            <person name="Woyke T."/>
            <person name="Ryan C.M."/>
            <person name="Banfield J.F."/>
        </authorList>
    </citation>
    <scope>NUCLEOTIDE SEQUENCE [LARGE SCALE GENOMIC DNA]</scope>
</reference>
<keyword evidence="4" id="KW-0255">Endonuclease</keyword>
<dbReference type="SUPFAM" id="SSF54786">
    <property type="entry name" value="YcfA/nrd intein domain"/>
    <property type="match status" value="1"/>
</dbReference>
<evidence type="ECO:0000256" key="2">
    <source>
        <dbReference type="ARBA" id="ARBA00022649"/>
    </source>
</evidence>
<evidence type="ECO:0000256" key="1">
    <source>
        <dbReference type="ARBA" id="ARBA00006620"/>
    </source>
</evidence>
<protein>
    <recommendedName>
        <fullName evidence="10">Addiction module toxin, HicA family</fullName>
    </recommendedName>
</protein>
<dbReference type="InterPro" id="IPR012933">
    <property type="entry name" value="HicA_mRNA_interferase"/>
</dbReference>
<dbReference type="GO" id="GO:0004519">
    <property type="term" value="F:endonuclease activity"/>
    <property type="evidence" value="ECO:0007669"/>
    <property type="project" value="UniProtKB-KW"/>
</dbReference>
<dbReference type="EMBL" id="PFSC01000173">
    <property type="protein sequence ID" value="PJC30260.1"/>
    <property type="molecule type" value="Genomic_DNA"/>
</dbReference>
<dbReference type="InterPro" id="IPR038570">
    <property type="entry name" value="HicA_sf"/>
</dbReference>
<comment type="similarity">
    <text evidence="1">Belongs to the HicA mRNA interferase family.</text>
</comment>
<evidence type="ECO:0000313" key="9">
    <source>
        <dbReference type="Proteomes" id="UP000231383"/>
    </source>
</evidence>
<proteinExistence type="inferred from homology"/>
<dbReference type="GO" id="GO:0003729">
    <property type="term" value="F:mRNA binding"/>
    <property type="evidence" value="ECO:0007669"/>
    <property type="project" value="InterPro"/>
</dbReference>
<evidence type="ECO:0000313" key="8">
    <source>
        <dbReference type="EMBL" id="PJC30260.1"/>
    </source>
</evidence>
<evidence type="ECO:0000256" key="3">
    <source>
        <dbReference type="ARBA" id="ARBA00022722"/>
    </source>
</evidence>
<evidence type="ECO:0000256" key="5">
    <source>
        <dbReference type="ARBA" id="ARBA00022801"/>
    </source>
</evidence>
<dbReference type="GO" id="GO:0016787">
    <property type="term" value="F:hydrolase activity"/>
    <property type="evidence" value="ECO:0007669"/>
    <property type="project" value="UniProtKB-KW"/>
</dbReference>
<sequence>MPKLPILKSKQVLQKFEKLGFVEDRQAGSHIILLHKQDGRRAVIPLHVKDLPKGTLAAILRESKIRRDDFINA</sequence>
<dbReference type="Proteomes" id="UP000231383">
    <property type="component" value="Unassembled WGS sequence"/>
</dbReference>
<keyword evidence="3" id="KW-0540">Nuclease</keyword>
<keyword evidence="6" id="KW-0694">RNA-binding</keyword>
<gene>
    <name evidence="8" type="ORF">CO051_06645</name>
</gene>
<keyword evidence="5" id="KW-0378">Hydrolase</keyword>
<organism evidence="8 9">
    <name type="scientific">Candidatus Roizmanbacteria bacterium CG_4_9_14_0_2_um_filter_39_13</name>
    <dbReference type="NCBI Taxonomy" id="1974839"/>
    <lineage>
        <taxon>Bacteria</taxon>
        <taxon>Candidatus Roizmaniibacteriota</taxon>
    </lineage>
</organism>
<keyword evidence="7" id="KW-0346">Stress response</keyword>
<name>A0A2M8EWL0_9BACT</name>
<dbReference type="Pfam" id="PF07927">
    <property type="entry name" value="HicA_toxin"/>
    <property type="match status" value="1"/>
</dbReference>
<dbReference type="AlphaFoldDB" id="A0A2M8EWL0"/>
<accession>A0A2M8EWL0</accession>
<keyword evidence="2" id="KW-1277">Toxin-antitoxin system</keyword>
<comment type="caution">
    <text evidence="8">The sequence shown here is derived from an EMBL/GenBank/DDBJ whole genome shotgun (WGS) entry which is preliminary data.</text>
</comment>
<evidence type="ECO:0000256" key="7">
    <source>
        <dbReference type="ARBA" id="ARBA00023016"/>
    </source>
</evidence>
<evidence type="ECO:0000256" key="6">
    <source>
        <dbReference type="ARBA" id="ARBA00022884"/>
    </source>
</evidence>
<evidence type="ECO:0000256" key="4">
    <source>
        <dbReference type="ARBA" id="ARBA00022759"/>
    </source>
</evidence>
<dbReference type="Gene3D" id="3.30.920.30">
    <property type="entry name" value="Hypothetical protein"/>
    <property type="match status" value="1"/>
</dbReference>